<comment type="caution">
    <text evidence="5">The sequence shown here is derived from an EMBL/GenBank/DDBJ whole genome shotgun (WGS) entry which is preliminary data.</text>
</comment>
<comment type="similarity">
    <text evidence="2">Belongs to the bacterial solute-binding protein 1 family.</text>
</comment>
<dbReference type="SUPFAM" id="SSF53850">
    <property type="entry name" value="Periplasmic binding protein-like II"/>
    <property type="match status" value="1"/>
</dbReference>
<dbReference type="OrthoDB" id="2676990at2"/>
<proteinExistence type="inferred from homology"/>
<name>A0A559JGZ4_9BACL</name>
<organism evidence="5 6">
    <name type="scientific">Cohnella terricola</name>
    <dbReference type="NCBI Taxonomy" id="1289167"/>
    <lineage>
        <taxon>Bacteria</taxon>
        <taxon>Bacillati</taxon>
        <taxon>Bacillota</taxon>
        <taxon>Bacilli</taxon>
        <taxon>Bacillales</taxon>
        <taxon>Paenibacillaceae</taxon>
        <taxon>Cohnella</taxon>
    </lineage>
</organism>
<dbReference type="Pfam" id="PF01547">
    <property type="entry name" value="SBP_bac_1"/>
    <property type="match status" value="1"/>
</dbReference>
<keyword evidence="3" id="KW-0813">Transport</keyword>
<protein>
    <submittedName>
        <fullName evidence="5">Extracellular solute-binding protein</fullName>
    </submittedName>
</protein>
<comment type="subcellular location">
    <subcellularLocation>
        <location evidence="1">Cell envelope</location>
    </subcellularLocation>
</comment>
<evidence type="ECO:0000256" key="2">
    <source>
        <dbReference type="ARBA" id="ARBA00008520"/>
    </source>
</evidence>
<dbReference type="AlphaFoldDB" id="A0A559JGZ4"/>
<dbReference type="GO" id="GO:0030313">
    <property type="term" value="C:cell envelope"/>
    <property type="evidence" value="ECO:0007669"/>
    <property type="project" value="UniProtKB-SubCell"/>
</dbReference>
<evidence type="ECO:0000313" key="5">
    <source>
        <dbReference type="EMBL" id="TVX99144.1"/>
    </source>
</evidence>
<sequence length="421" mass="47719">MEAFDPNEPVKLKIMFPNENYFHQRFGSLLSMKYPNIEFEVIEPVAVNGVTTKEDRVQQVKEKQPDILLLSSPLYEEFVANGSLMELESVIKQDNFDLSDIYPSVIDLLREGGNGKLYGLAPEFSADALFYNADLFRKYGVEMPTNRMSWDDVLQLARRFPAEGSEQERIYGYQTGIAQSVCDLILEVGNTLGLTPVSPDGRNLLIDSDRWRKVIESVLNAYQSDTLLVAKGTTTLELLQSSIFQIENDPFLNGRVAMMKDGYNFYSKIEQGKRLIQNYRPFEWGVVTVPVDPENPDKTDAIFLSSIYAINSKSSHQRAAWEVVKYINGEEVAKLESRLEHAQIPSRQAYAQAKPEFDVEPFFALKPAVKRWSDNQLPSGFNESFRALVTEELDLVCEGKKSLDEAISSIQTNGQLLLVHK</sequence>
<keyword evidence="6" id="KW-1185">Reference proteome</keyword>
<dbReference type="EMBL" id="VNJJ01000007">
    <property type="protein sequence ID" value="TVX99144.1"/>
    <property type="molecule type" value="Genomic_DNA"/>
</dbReference>
<dbReference type="Gene3D" id="3.40.190.10">
    <property type="entry name" value="Periplasmic binding protein-like II"/>
    <property type="match status" value="1"/>
</dbReference>
<dbReference type="InterPro" id="IPR050490">
    <property type="entry name" value="Bact_solute-bd_prot1"/>
</dbReference>
<gene>
    <name evidence="5" type="ORF">FPZ45_14530</name>
</gene>
<dbReference type="PANTHER" id="PTHR43649">
    <property type="entry name" value="ARABINOSE-BINDING PROTEIN-RELATED"/>
    <property type="match status" value="1"/>
</dbReference>
<evidence type="ECO:0000256" key="3">
    <source>
        <dbReference type="ARBA" id="ARBA00022448"/>
    </source>
</evidence>
<evidence type="ECO:0000256" key="4">
    <source>
        <dbReference type="ARBA" id="ARBA00022729"/>
    </source>
</evidence>
<dbReference type="RefSeq" id="WP_144703066.1">
    <property type="nucleotide sequence ID" value="NZ_VNJJ01000007.1"/>
</dbReference>
<keyword evidence="4" id="KW-0732">Signal</keyword>
<evidence type="ECO:0000256" key="1">
    <source>
        <dbReference type="ARBA" id="ARBA00004196"/>
    </source>
</evidence>
<reference evidence="5 6" key="1">
    <citation type="submission" date="2019-07" db="EMBL/GenBank/DDBJ databases">
        <authorList>
            <person name="Kim J."/>
        </authorList>
    </citation>
    <scope>NUCLEOTIDE SEQUENCE [LARGE SCALE GENOMIC DNA]</scope>
    <source>
        <strain evidence="5 6">G13</strain>
    </source>
</reference>
<evidence type="ECO:0000313" key="6">
    <source>
        <dbReference type="Proteomes" id="UP000316330"/>
    </source>
</evidence>
<dbReference type="InterPro" id="IPR006059">
    <property type="entry name" value="SBP"/>
</dbReference>
<accession>A0A559JGZ4</accession>
<dbReference type="Proteomes" id="UP000316330">
    <property type="component" value="Unassembled WGS sequence"/>
</dbReference>
<dbReference type="PANTHER" id="PTHR43649:SF31">
    <property type="entry name" value="SN-GLYCEROL-3-PHOSPHATE-BINDING PERIPLASMIC PROTEIN UGPB"/>
    <property type="match status" value="1"/>
</dbReference>